<dbReference type="EMBL" id="CP144747">
    <property type="protein sequence ID" value="WVZ66304.1"/>
    <property type="molecule type" value="Genomic_DNA"/>
</dbReference>
<reference evidence="1 2" key="1">
    <citation type="submission" date="2024-02" db="EMBL/GenBank/DDBJ databases">
        <title>High-quality chromosome-scale genome assembly of Pensacola bahiagrass (Paspalum notatum Flugge var. saurae).</title>
        <authorList>
            <person name="Vega J.M."/>
            <person name="Podio M."/>
            <person name="Orjuela J."/>
            <person name="Siena L.A."/>
            <person name="Pessino S.C."/>
            <person name="Combes M.C."/>
            <person name="Mariac C."/>
            <person name="Albertini E."/>
            <person name="Pupilli F."/>
            <person name="Ortiz J.P.A."/>
            <person name="Leblanc O."/>
        </authorList>
    </citation>
    <scope>NUCLEOTIDE SEQUENCE [LARGE SCALE GENOMIC DNA]</scope>
    <source>
        <strain evidence="1">R1</strain>
        <tissue evidence="1">Leaf</tissue>
    </source>
</reference>
<keyword evidence="2" id="KW-1185">Reference proteome</keyword>
<name>A0AAQ3T5H6_PASNO</name>
<proteinExistence type="predicted"/>
<gene>
    <name evidence="1" type="ORF">U9M48_015545</name>
</gene>
<organism evidence="1 2">
    <name type="scientific">Paspalum notatum var. saurae</name>
    <dbReference type="NCBI Taxonomy" id="547442"/>
    <lineage>
        <taxon>Eukaryota</taxon>
        <taxon>Viridiplantae</taxon>
        <taxon>Streptophyta</taxon>
        <taxon>Embryophyta</taxon>
        <taxon>Tracheophyta</taxon>
        <taxon>Spermatophyta</taxon>
        <taxon>Magnoliopsida</taxon>
        <taxon>Liliopsida</taxon>
        <taxon>Poales</taxon>
        <taxon>Poaceae</taxon>
        <taxon>PACMAD clade</taxon>
        <taxon>Panicoideae</taxon>
        <taxon>Andropogonodae</taxon>
        <taxon>Paspaleae</taxon>
        <taxon>Paspalinae</taxon>
        <taxon>Paspalum</taxon>
    </lineage>
</organism>
<dbReference type="Proteomes" id="UP001341281">
    <property type="component" value="Chromosome 03"/>
</dbReference>
<accession>A0AAQ3T5H6</accession>
<sequence length="91" mass="9892">MTLLSSSLIDSSCVGGDVRDHSWFAADGIEFMKDIELPNLLGLSTILKSSVLQRVPVCWINIIKALRKLDKSSVVAITPVQHEAHCSSEGL</sequence>
<evidence type="ECO:0000313" key="2">
    <source>
        <dbReference type="Proteomes" id="UP001341281"/>
    </source>
</evidence>
<dbReference type="AlphaFoldDB" id="A0AAQ3T5H6"/>
<evidence type="ECO:0000313" key="1">
    <source>
        <dbReference type="EMBL" id="WVZ66304.1"/>
    </source>
</evidence>
<protein>
    <submittedName>
        <fullName evidence="1">Uncharacterized protein</fullName>
    </submittedName>
</protein>